<dbReference type="OrthoDB" id="3563175at2759"/>
<dbReference type="AlphaFoldDB" id="A0A370TCQ9"/>
<dbReference type="GeneID" id="43602265"/>
<name>A0A370TCQ9_9HELO</name>
<proteinExistence type="predicted"/>
<comment type="caution">
    <text evidence="2">The sequence shown here is derived from an EMBL/GenBank/DDBJ whole genome shotgun (WGS) entry which is preliminary data.</text>
</comment>
<dbReference type="EMBL" id="NPIC01000011">
    <property type="protein sequence ID" value="RDL32014.1"/>
    <property type="molecule type" value="Genomic_DNA"/>
</dbReference>
<evidence type="ECO:0000256" key="1">
    <source>
        <dbReference type="SAM" id="MobiDB-lite"/>
    </source>
</evidence>
<dbReference type="STRING" id="2656787.A0A370TCQ9"/>
<keyword evidence="3" id="KW-1185">Reference proteome</keyword>
<dbReference type="RefSeq" id="XP_031865946.1">
    <property type="nucleotide sequence ID" value="XM_032018039.1"/>
</dbReference>
<dbReference type="Proteomes" id="UP000254866">
    <property type="component" value="Unassembled WGS sequence"/>
</dbReference>
<evidence type="ECO:0000313" key="3">
    <source>
        <dbReference type="Proteomes" id="UP000254866"/>
    </source>
</evidence>
<feature type="region of interest" description="Disordered" evidence="1">
    <location>
        <begin position="52"/>
        <end position="153"/>
    </location>
</feature>
<protein>
    <submittedName>
        <fullName evidence="2">Uncharacterized protein</fullName>
    </submittedName>
</protein>
<reference evidence="2 3" key="1">
    <citation type="journal article" date="2018" name="IMA Fungus">
        <title>IMA Genome-F 9: Draft genome sequence of Annulohypoxylon stygium, Aspergillus mulundensis, Berkeleyomyces basicola (syn. Thielaviopsis basicola), Ceratocystis smalleyi, two Cercospora beticola strains, Coleophoma cylindrospora, Fusarium fracticaudum, Phialophora cf. hyalina, and Morchella septimelata.</title>
        <authorList>
            <person name="Wingfield B.D."/>
            <person name="Bills G.F."/>
            <person name="Dong Y."/>
            <person name="Huang W."/>
            <person name="Nel W.J."/>
            <person name="Swalarsk-Parry B.S."/>
            <person name="Vaghefi N."/>
            <person name="Wilken P.M."/>
            <person name="An Z."/>
            <person name="de Beer Z.W."/>
            <person name="De Vos L."/>
            <person name="Chen L."/>
            <person name="Duong T.A."/>
            <person name="Gao Y."/>
            <person name="Hammerbacher A."/>
            <person name="Kikkert J.R."/>
            <person name="Li Y."/>
            <person name="Li H."/>
            <person name="Li K."/>
            <person name="Li Q."/>
            <person name="Liu X."/>
            <person name="Ma X."/>
            <person name="Naidoo K."/>
            <person name="Pethybridge S.J."/>
            <person name="Sun J."/>
            <person name="Steenkamp E.T."/>
            <person name="van der Nest M.A."/>
            <person name="van Wyk S."/>
            <person name="Wingfield M.J."/>
            <person name="Xiong C."/>
            <person name="Yue Q."/>
            <person name="Zhang X."/>
        </authorList>
    </citation>
    <scope>NUCLEOTIDE SEQUENCE [LARGE SCALE GENOMIC DNA]</scope>
    <source>
        <strain evidence="2 3">BP 5553</strain>
    </source>
</reference>
<evidence type="ECO:0000313" key="2">
    <source>
        <dbReference type="EMBL" id="RDL32014.1"/>
    </source>
</evidence>
<feature type="compositionally biased region" description="Polar residues" evidence="1">
    <location>
        <begin position="102"/>
        <end position="140"/>
    </location>
</feature>
<accession>A0A370TCQ9</accession>
<organism evidence="2 3">
    <name type="scientific">Venustampulla echinocandica</name>
    <dbReference type="NCBI Taxonomy" id="2656787"/>
    <lineage>
        <taxon>Eukaryota</taxon>
        <taxon>Fungi</taxon>
        <taxon>Dikarya</taxon>
        <taxon>Ascomycota</taxon>
        <taxon>Pezizomycotina</taxon>
        <taxon>Leotiomycetes</taxon>
        <taxon>Helotiales</taxon>
        <taxon>Pleuroascaceae</taxon>
        <taxon>Venustampulla</taxon>
    </lineage>
</organism>
<gene>
    <name evidence="2" type="ORF">BP5553_09416</name>
</gene>
<feature type="compositionally biased region" description="Basic and acidic residues" evidence="1">
    <location>
        <begin position="76"/>
        <end position="93"/>
    </location>
</feature>
<sequence length="310" mass="34354">MEAVLSNTTCSKGHTHPPWNTIGILRIEKCESHVAIHIKNERLSLTIAEGSSGRGRLEMPPSFDRESSSSSSRVSHLSDEMDRNSASARRESTSTRSHRFSQPLQGESYSPPTIQMSMHHPNSQPHTGRTAYVSNSSSDTPFIPTTDPQSLASTPLPSYSYHYPPALNAPSTPSTSSLTTIPQTQPYSAALNAAYPNPSLPKDPFRTLRHHKIHTKIAWTAIPSTEGMRILDLCKSLSVATPEGSPSGSQARTPCYNRETLFDEEWQAHMRDVHGVFLLWPHTWMRRIEVLDLEPYGGDIGEINDLIMDG</sequence>